<gene>
    <name evidence="2" type="ORF">BST63_16970</name>
</gene>
<sequence length="74" mass="7447">MARKAGAARQASSDLVVGAAAFPEALLDTHDAGVAEVMQLLELRVHPGGEVWSSATAPAAGPSAMAATRPPSRP</sequence>
<comment type="caution">
    <text evidence="2">The sequence shown here is derived from an EMBL/GenBank/DDBJ whole genome shotgun (WGS) entry which is preliminary data.</text>
</comment>
<dbReference type="EMBL" id="NAFK01000161">
    <property type="protein sequence ID" value="OSJ28424.1"/>
    <property type="molecule type" value="Genomic_DNA"/>
</dbReference>
<evidence type="ECO:0000313" key="3">
    <source>
        <dbReference type="Proteomes" id="UP000193884"/>
    </source>
</evidence>
<organism evidence="2 3">
    <name type="scientific">Bradyrhizobium canariense</name>
    <dbReference type="NCBI Taxonomy" id="255045"/>
    <lineage>
        <taxon>Bacteria</taxon>
        <taxon>Pseudomonadati</taxon>
        <taxon>Pseudomonadota</taxon>
        <taxon>Alphaproteobacteria</taxon>
        <taxon>Hyphomicrobiales</taxon>
        <taxon>Nitrobacteraceae</taxon>
        <taxon>Bradyrhizobium</taxon>
    </lineage>
</organism>
<proteinExistence type="predicted"/>
<feature type="compositionally biased region" description="Low complexity" evidence="1">
    <location>
        <begin position="53"/>
        <end position="68"/>
    </location>
</feature>
<evidence type="ECO:0000256" key="1">
    <source>
        <dbReference type="SAM" id="MobiDB-lite"/>
    </source>
</evidence>
<evidence type="ECO:0000313" key="2">
    <source>
        <dbReference type="EMBL" id="OSJ28424.1"/>
    </source>
</evidence>
<reference evidence="2 3" key="1">
    <citation type="submission" date="2017-03" db="EMBL/GenBank/DDBJ databases">
        <title>Whole genome sequences of fourteen strains of Bradyrhizobium canariense and one strain of Bradyrhizobium japonicum isolated from Lupinus (Papilionoideae: Genisteae) species in Algeria.</title>
        <authorList>
            <person name="Crovadore J."/>
            <person name="Chekireb D."/>
            <person name="Brachmann A."/>
            <person name="Chablais R."/>
            <person name="Cochard B."/>
            <person name="Lefort F."/>
        </authorList>
    </citation>
    <scope>NUCLEOTIDE SEQUENCE [LARGE SCALE GENOMIC DNA]</scope>
    <source>
        <strain evidence="2 3">UBMAN05</strain>
    </source>
</reference>
<accession>A0ABX3X411</accession>
<name>A0ABX3X411_9BRAD</name>
<dbReference type="Proteomes" id="UP000193884">
    <property type="component" value="Unassembled WGS sequence"/>
</dbReference>
<protein>
    <submittedName>
        <fullName evidence="2">Uncharacterized protein</fullName>
    </submittedName>
</protein>
<feature type="region of interest" description="Disordered" evidence="1">
    <location>
        <begin position="53"/>
        <end position="74"/>
    </location>
</feature>
<keyword evidence="3" id="KW-1185">Reference proteome</keyword>